<feature type="non-terminal residue" evidence="3">
    <location>
        <position position="1"/>
    </location>
</feature>
<evidence type="ECO:0000313" key="4">
    <source>
        <dbReference type="Proteomes" id="UP000230423"/>
    </source>
</evidence>
<dbReference type="GO" id="GO:0005524">
    <property type="term" value="F:ATP binding"/>
    <property type="evidence" value="ECO:0007669"/>
    <property type="project" value="InterPro"/>
</dbReference>
<dbReference type="SUPFAM" id="SSF56112">
    <property type="entry name" value="Protein kinase-like (PK-like)"/>
    <property type="match status" value="1"/>
</dbReference>
<feature type="domain" description="Protein kinase" evidence="2">
    <location>
        <begin position="1"/>
        <end position="163"/>
    </location>
</feature>
<evidence type="ECO:0000259" key="2">
    <source>
        <dbReference type="PROSITE" id="PS50011"/>
    </source>
</evidence>
<evidence type="ECO:0000256" key="1">
    <source>
        <dbReference type="SAM" id="MobiDB-lite"/>
    </source>
</evidence>
<keyword evidence="4" id="KW-1185">Reference proteome</keyword>
<gene>
    <name evidence="3" type="ORF">TELCIR_19661</name>
</gene>
<sequence>LIKVGFVHRSVNPSTFAIGRVINGDPKDLRNVYILDFGLAHQYREADGTHKPPRQKPSKYIGKARYAPRNAYLNRELSRMDDLEMWLYVIVELVKGAVPWVHQRNPKDIFDYQKSVRTGLGLREFLGGLPVEFVDIMKEVDKLSYADEPNYNEIYGLIGNAILMSGEKEFPYDWEEGEIEAEKAGEGPTAPLKKEEPQQVQTAAK</sequence>
<proteinExistence type="predicted"/>
<dbReference type="AlphaFoldDB" id="A0A2G9TN37"/>
<dbReference type="InterPro" id="IPR050235">
    <property type="entry name" value="CK1_Ser-Thr_kinase"/>
</dbReference>
<organism evidence="3 4">
    <name type="scientific">Teladorsagia circumcincta</name>
    <name type="common">Brown stomach worm</name>
    <name type="synonym">Ostertagia circumcincta</name>
    <dbReference type="NCBI Taxonomy" id="45464"/>
    <lineage>
        <taxon>Eukaryota</taxon>
        <taxon>Metazoa</taxon>
        <taxon>Ecdysozoa</taxon>
        <taxon>Nematoda</taxon>
        <taxon>Chromadorea</taxon>
        <taxon>Rhabditida</taxon>
        <taxon>Rhabditina</taxon>
        <taxon>Rhabditomorpha</taxon>
        <taxon>Strongyloidea</taxon>
        <taxon>Trichostrongylidae</taxon>
        <taxon>Teladorsagia</taxon>
    </lineage>
</organism>
<feature type="region of interest" description="Disordered" evidence="1">
    <location>
        <begin position="175"/>
        <end position="205"/>
    </location>
</feature>
<dbReference type="InterPro" id="IPR011009">
    <property type="entry name" value="Kinase-like_dom_sf"/>
</dbReference>
<name>A0A2G9TN37_TELCI</name>
<dbReference type="GO" id="GO:0004672">
    <property type="term" value="F:protein kinase activity"/>
    <property type="evidence" value="ECO:0007669"/>
    <property type="project" value="InterPro"/>
</dbReference>
<reference evidence="3 4" key="1">
    <citation type="submission" date="2015-09" db="EMBL/GenBank/DDBJ databases">
        <title>Draft genome of the parasitic nematode Teladorsagia circumcincta isolate WARC Sus (inbred).</title>
        <authorList>
            <person name="Mitreva M."/>
        </authorList>
    </citation>
    <scope>NUCLEOTIDE SEQUENCE [LARGE SCALE GENOMIC DNA]</scope>
    <source>
        <strain evidence="3 4">S</strain>
    </source>
</reference>
<dbReference type="EMBL" id="KZ359494">
    <property type="protein sequence ID" value="PIO58892.1"/>
    <property type="molecule type" value="Genomic_DNA"/>
</dbReference>
<dbReference type="PANTHER" id="PTHR11909">
    <property type="entry name" value="CASEIN KINASE-RELATED"/>
    <property type="match status" value="1"/>
</dbReference>
<dbReference type="OrthoDB" id="5579860at2759"/>
<evidence type="ECO:0000313" key="3">
    <source>
        <dbReference type="EMBL" id="PIO58892.1"/>
    </source>
</evidence>
<protein>
    <recommendedName>
        <fullName evidence="2">Protein kinase domain-containing protein</fullName>
    </recommendedName>
</protein>
<accession>A0A2G9TN37</accession>
<dbReference type="PROSITE" id="PS50011">
    <property type="entry name" value="PROTEIN_KINASE_DOM"/>
    <property type="match status" value="1"/>
</dbReference>
<dbReference type="Proteomes" id="UP000230423">
    <property type="component" value="Unassembled WGS sequence"/>
</dbReference>
<dbReference type="InterPro" id="IPR000719">
    <property type="entry name" value="Prot_kinase_dom"/>
</dbReference>
<dbReference type="Gene3D" id="1.10.510.10">
    <property type="entry name" value="Transferase(Phosphotransferase) domain 1"/>
    <property type="match status" value="1"/>
</dbReference>